<evidence type="ECO:0000313" key="1">
    <source>
        <dbReference type="EMBL" id="MFC5907121.1"/>
    </source>
</evidence>
<accession>A0ABW1FZX0</accession>
<comment type="caution">
    <text evidence="1">The sequence shown here is derived from an EMBL/GenBank/DDBJ whole genome shotgun (WGS) entry which is preliminary data.</text>
</comment>
<sequence length="46" mass="4991">MDTLTDGTRRGGGAAQADLEPFWPSRQQCHFDQTCCRSTSAQVCSA</sequence>
<dbReference type="Proteomes" id="UP001596174">
    <property type="component" value="Unassembled WGS sequence"/>
</dbReference>
<gene>
    <name evidence="1" type="ORF">ACFP3V_07800</name>
</gene>
<proteinExistence type="predicted"/>
<dbReference type="RefSeq" id="WP_380581207.1">
    <property type="nucleotide sequence ID" value="NZ_JBHSQJ010000023.1"/>
</dbReference>
<protein>
    <submittedName>
        <fullName evidence="1">Uncharacterized protein</fullName>
    </submittedName>
</protein>
<dbReference type="EMBL" id="JBHSQJ010000023">
    <property type="protein sequence ID" value="MFC5907121.1"/>
    <property type="molecule type" value="Genomic_DNA"/>
</dbReference>
<evidence type="ECO:0000313" key="2">
    <source>
        <dbReference type="Proteomes" id="UP001596174"/>
    </source>
</evidence>
<name>A0ABW1FZX0_9ACTN</name>
<organism evidence="1 2">
    <name type="scientific">Streptacidiphilus monticola</name>
    <dbReference type="NCBI Taxonomy" id="2161674"/>
    <lineage>
        <taxon>Bacteria</taxon>
        <taxon>Bacillati</taxon>
        <taxon>Actinomycetota</taxon>
        <taxon>Actinomycetes</taxon>
        <taxon>Kitasatosporales</taxon>
        <taxon>Streptomycetaceae</taxon>
        <taxon>Streptacidiphilus</taxon>
    </lineage>
</organism>
<reference evidence="2" key="1">
    <citation type="journal article" date="2019" name="Int. J. Syst. Evol. Microbiol.">
        <title>The Global Catalogue of Microorganisms (GCM) 10K type strain sequencing project: providing services to taxonomists for standard genome sequencing and annotation.</title>
        <authorList>
            <consortium name="The Broad Institute Genomics Platform"/>
            <consortium name="The Broad Institute Genome Sequencing Center for Infectious Disease"/>
            <person name="Wu L."/>
            <person name="Ma J."/>
        </authorList>
    </citation>
    <scope>NUCLEOTIDE SEQUENCE [LARGE SCALE GENOMIC DNA]</scope>
    <source>
        <strain evidence="2">JCM 4816</strain>
    </source>
</reference>
<keyword evidence="2" id="KW-1185">Reference proteome</keyword>